<keyword evidence="3 6" id="KW-0812">Transmembrane</keyword>
<dbReference type="GO" id="GO:0005886">
    <property type="term" value="C:plasma membrane"/>
    <property type="evidence" value="ECO:0007669"/>
    <property type="project" value="UniProtKB-SubCell"/>
</dbReference>
<proteinExistence type="predicted"/>
<gene>
    <name evidence="7" type="ORF">BatF92_45450</name>
</gene>
<keyword evidence="5 6" id="KW-0472">Membrane</keyword>
<dbReference type="Proteomes" id="UP000500882">
    <property type="component" value="Chromosome"/>
</dbReference>
<dbReference type="AlphaFoldDB" id="A0A679HNI7"/>
<dbReference type="InterPro" id="IPR050833">
    <property type="entry name" value="Poly_Biosynth_Transport"/>
</dbReference>
<comment type="subcellular location">
    <subcellularLocation>
        <location evidence="1">Cell membrane</location>
        <topology evidence="1">Multi-pass membrane protein</topology>
    </subcellularLocation>
</comment>
<dbReference type="RefSeq" id="WP_022471719.1">
    <property type="nucleotide sequence ID" value="NZ_AP022660.1"/>
</dbReference>
<evidence type="ECO:0000313" key="7">
    <source>
        <dbReference type="EMBL" id="BCA52603.1"/>
    </source>
</evidence>
<evidence type="ECO:0000256" key="5">
    <source>
        <dbReference type="ARBA" id="ARBA00023136"/>
    </source>
</evidence>
<evidence type="ECO:0000256" key="2">
    <source>
        <dbReference type="ARBA" id="ARBA00022475"/>
    </source>
</evidence>
<dbReference type="InterPro" id="IPR002528">
    <property type="entry name" value="MATE_fam"/>
</dbReference>
<dbReference type="PANTHER" id="PTHR30250:SF11">
    <property type="entry name" value="O-ANTIGEN TRANSPORTER-RELATED"/>
    <property type="match status" value="1"/>
</dbReference>
<evidence type="ECO:0000256" key="4">
    <source>
        <dbReference type="ARBA" id="ARBA00022989"/>
    </source>
</evidence>
<feature type="transmembrane region" description="Helical" evidence="6">
    <location>
        <begin position="117"/>
        <end position="141"/>
    </location>
</feature>
<feature type="transmembrane region" description="Helical" evidence="6">
    <location>
        <begin position="362"/>
        <end position="380"/>
    </location>
</feature>
<evidence type="ECO:0000256" key="3">
    <source>
        <dbReference type="ARBA" id="ARBA00022692"/>
    </source>
</evidence>
<keyword evidence="2" id="KW-1003">Cell membrane</keyword>
<feature type="transmembrane region" description="Helical" evidence="6">
    <location>
        <begin position="386"/>
        <end position="408"/>
    </location>
</feature>
<feature type="transmembrane region" description="Helical" evidence="6">
    <location>
        <begin position="49"/>
        <end position="71"/>
    </location>
</feature>
<feature type="transmembrane region" description="Helical" evidence="6">
    <location>
        <begin position="215"/>
        <end position="233"/>
    </location>
</feature>
<evidence type="ECO:0000256" key="6">
    <source>
        <dbReference type="SAM" id="Phobius"/>
    </source>
</evidence>
<accession>A0A679HNI7</accession>
<feature type="transmembrane region" description="Helical" evidence="6">
    <location>
        <begin position="298"/>
        <end position="318"/>
    </location>
</feature>
<dbReference type="GO" id="GO:0042910">
    <property type="term" value="F:xenobiotic transmembrane transporter activity"/>
    <property type="evidence" value="ECO:0007669"/>
    <property type="project" value="InterPro"/>
</dbReference>
<feature type="transmembrane region" description="Helical" evidence="6">
    <location>
        <begin position="330"/>
        <end position="350"/>
    </location>
</feature>
<sequence length="484" mass="54956">MAELKSLAKDTAIYGASSIIGKFLNYFLVPIYTFSLPAASGGYGVITKMYAIVALLLVVLTFGMETGFFRFANKGDDDPKKVYSVSLLMVGGVSLLFLLLCLVFLNPIAGLMGYSEHPWYLGMMLIVLAMDAIQAIPFAYLRYKKRPIKFAGLKLLFILVSILLNILYFVVMKGDDVGVAFLINLICSFVVMLGLIPEFREFRYCPDRLLMKRMLYYSFPILILGVAGIVNQVGDKIIFPFVYPDKVEADVQLGIYSAATKIAMIMAMITQAFRFAYEPFVFGKSKDKDNKRIYAQAMKFFIIFTLLAFLAVMFYLDILRYIIAEDYWEGLKVVPIVMIAEMFMGIYFNLSFWYKLTDDTRWGAYFSIIACLTVVLMNIFLIPVYGYVACAWAGFTGYAIAMLLSYFVGQKKYPIAYDLRGIGCYVGLAIILYLIGEWTPIHNTVLLVAFRTVLLLLFIAYIIKRDLPLSQIPVINRIIKKKWL</sequence>
<feature type="transmembrane region" description="Helical" evidence="6">
    <location>
        <begin position="83"/>
        <end position="105"/>
    </location>
</feature>
<dbReference type="PANTHER" id="PTHR30250">
    <property type="entry name" value="PST FAMILY PREDICTED COLANIC ACID TRANSPORTER"/>
    <property type="match status" value="1"/>
</dbReference>
<keyword evidence="4 6" id="KW-1133">Transmembrane helix</keyword>
<protein>
    <submittedName>
        <fullName evidence="7">Polysaccharide biosynthesis protein</fullName>
    </submittedName>
</protein>
<dbReference type="EMBL" id="AP022660">
    <property type="protein sequence ID" value="BCA52603.1"/>
    <property type="molecule type" value="Genomic_DNA"/>
</dbReference>
<dbReference type="Pfam" id="PF01554">
    <property type="entry name" value="MatE"/>
    <property type="match status" value="1"/>
</dbReference>
<feature type="transmembrane region" description="Helical" evidence="6">
    <location>
        <begin position="253"/>
        <end position="277"/>
    </location>
</feature>
<feature type="transmembrane region" description="Helical" evidence="6">
    <location>
        <begin position="441"/>
        <end position="463"/>
    </location>
</feature>
<reference evidence="7 8" key="1">
    <citation type="submission" date="2020-02" db="EMBL/GenBank/DDBJ databases">
        <title>Whole-genome sequencing and comparative analysis of the genomes of Bacteroides thetaiotaomicron and Escherichia coli isolated from a healthy resident in Vietnam.</title>
        <authorList>
            <person name="Mohsin M."/>
            <person name="Tanaka K."/>
            <person name="Kawahara R."/>
            <person name="Kondo S."/>
            <person name="Noguchi H."/>
            <person name="Motooka D."/>
            <person name="Nakamura S."/>
            <person name="Khong D.T."/>
            <person name="Nguyen T.N."/>
            <person name="Tran H.T."/>
            <person name="Yamamoto Y."/>
        </authorList>
    </citation>
    <scope>NUCLEOTIDE SEQUENCE [LARGE SCALE GENOMIC DNA]</scope>
    <source>
        <strain evidence="7 8">F9-2</strain>
    </source>
</reference>
<feature type="transmembrane region" description="Helical" evidence="6">
    <location>
        <begin position="12"/>
        <end position="29"/>
    </location>
</feature>
<dbReference type="GO" id="GO:0015297">
    <property type="term" value="F:antiporter activity"/>
    <property type="evidence" value="ECO:0007669"/>
    <property type="project" value="InterPro"/>
</dbReference>
<feature type="transmembrane region" description="Helical" evidence="6">
    <location>
        <begin position="153"/>
        <end position="171"/>
    </location>
</feature>
<feature type="transmembrane region" description="Helical" evidence="6">
    <location>
        <begin position="415"/>
        <end position="435"/>
    </location>
</feature>
<evidence type="ECO:0000256" key="1">
    <source>
        <dbReference type="ARBA" id="ARBA00004651"/>
    </source>
</evidence>
<evidence type="ECO:0000313" key="8">
    <source>
        <dbReference type="Proteomes" id="UP000500882"/>
    </source>
</evidence>
<organism evidence="7 8">
    <name type="scientific">Bacteroides thetaiotaomicron</name>
    <dbReference type="NCBI Taxonomy" id="818"/>
    <lineage>
        <taxon>Bacteria</taxon>
        <taxon>Pseudomonadati</taxon>
        <taxon>Bacteroidota</taxon>
        <taxon>Bacteroidia</taxon>
        <taxon>Bacteroidales</taxon>
        <taxon>Bacteroidaceae</taxon>
        <taxon>Bacteroides</taxon>
    </lineage>
</organism>
<feature type="transmembrane region" description="Helical" evidence="6">
    <location>
        <begin position="177"/>
        <end position="195"/>
    </location>
</feature>
<name>A0A679HNI7_BACT4</name>